<reference evidence="1 2" key="1">
    <citation type="submission" date="2021-06" db="EMBL/GenBank/DDBJ databases">
        <authorList>
            <person name="Palmer J.M."/>
        </authorList>
    </citation>
    <scope>NUCLEOTIDE SEQUENCE [LARGE SCALE GENOMIC DNA]</scope>
    <source>
        <strain evidence="1 2">MEX-2019</strain>
        <tissue evidence="1">Muscle</tissue>
    </source>
</reference>
<evidence type="ECO:0000313" key="2">
    <source>
        <dbReference type="Proteomes" id="UP001311232"/>
    </source>
</evidence>
<keyword evidence="2" id="KW-1185">Reference proteome</keyword>
<gene>
    <name evidence="1" type="ORF">CRENBAI_010908</name>
</gene>
<dbReference type="AlphaFoldDB" id="A0AAV9S7L4"/>
<dbReference type="Proteomes" id="UP001311232">
    <property type="component" value="Unassembled WGS sequence"/>
</dbReference>
<organism evidence="1 2">
    <name type="scientific">Crenichthys baileyi</name>
    <name type="common">White River springfish</name>
    <dbReference type="NCBI Taxonomy" id="28760"/>
    <lineage>
        <taxon>Eukaryota</taxon>
        <taxon>Metazoa</taxon>
        <taxon>Chordata</taxon>
        <taxon>Craniata</taxon>
        <taxon>Vertebrata</taxon>
        <taxon>Euteleostomi</taxon>
        <taxon>Actinopterygii</taxon>
        <taxon>Neopterygii</taxon>
        <taxon>Teleostei</taxon>
        <taxon>Neoteleostei</taxon>
        <taxon>Acanthomorphata</taxon>
        <taxon>Ovalentaria</taxon>
        <taxon>Atherinomorphae</taxon>
        <taxon>Cyprinodontiformes</taxon>
        <taxon>Goodeidae</taxon>
        <taxon>Crenichthys</taxon>
    </lineage>
</organism>
<proteinExistence type="predicted"/>
<sequence>MQNAKVPTDRQHKREIIDAVVTGVLKGRSTCGTLKPHSATCRCCVFDSCTAAQFLAVFNQIGNAPEPACSESEEITSWFYSTCHTVLDSVAPLKIRQPKTKSGEPG</sequence>
<accession>A0AAV9S7L4</accession>
<protein>
    <submittedName>
        <fullName evidence="1">Uncharacterized protein</fullName>
    </submittedName>
</protein>
<dbReference type="EMBL" id="JAHHUM010000786">
    <property type="protein sequence ID" value="KAK5617194.1"/>
    <property type="molecule type" value="Genomic_DNA"/>
</dbReference>
<evidence type="ECO:0000313" key="1">
    <source>
        <dbReference type="EMBL" id="KAK5617194.1"/>
    </source>
</evidence>
<comment type="caution">
    <text evidence="1">The sequence shown here is derived from an EMBL/GenBank/DDBJ whole genome shotgun (WGS) entry which is preliminary data.</text>
</comment>
<name>A0AAV9S7L4_9TELE</name>